<evidence type="ECO:0000313" key="3">
    <source>
        <dbReference type="EMBL" id="CCM63103.1"/>
    </source>
</evidence>
<dbReference type="OrthoDB" id="517007at2"/>
<dbReference type="Proteomes" id="UP000018291">
    <property type="component" value="Unassembled WGS sequence"/>
</dbReference>
<keyword evidence="2" id="KW-0560">Oxidoreductase</keyword>
<dbReference type="CDD" id="cd05233">
    <property type="entry name" value="SDR_c"/>
    <property type="match status" value="1"/>
</dbReference>
<dbReference type="Pfam" id="PF13561">
    <property type="entry name" value="adh_short_C2"/>
    <property type="match status" value="1"/>
</dbReference>
<organism evidence="3 4">
    <name type="scientific">Candidatus Neomicrothrix parvicella RN1</name>
    <dbReference type="NCBI Taxonomy" id="1229780"/>
    <lineage>
        <taxon>Bacteria</taxon>
        <taxon>Bacillati</taxon>
        <taxon>Actinomycetota</taxon>
        <taxon>Acidimicrobiia</taxon>
        <taxon>Acidimicrobiales</taxon>
        <taxon>Microthrixaceae</taxon>
        <taxon>Candidatus Neomicrothrix</taxon>
    </lineage>
</organism>
<dbReference type="Gene3D" id="3.40.50.720">
    <property type="entry name" value="NAD(P)-binding Rossmann-like Domain"/>
    <property type="match status" value="1"/>
</dbReference>
<dbReference type="SUPFAM" id="SSF51735">
    <property type="entry name" value="NAD(P)-binding Rossmann-fold domains"/>
    <property type="match status" value="1"/>
</dbReference>
<dbReference type="AlphaFoldDB" id="R4YXT0"/>
<dbReference type="PANTHER" id="PTHR43639">
    <property type="entry name" value="OXIDOREDUCTASE, SHORT-CHAIN DEHYDROGENASE/REDUCTASE FAMILY (AFU_ORTHOLOGUE AFUA_5G02870)"/>
    <property type="match status" value="1"/>
</dbReference>
<proteinExistence type="inferred from homology"/>
<evidence type="ECO:0000256" key="1">
    <source>
        <dbReference type="ARBA" id="ARBA00006484"/>
    </source>
</evidence>
<dbReference type="HOGENOM" id="CLU_010194_1_3_11"/>
<comment type="similarity">
    <text evidence="1">Belongs to the short-chain dehydrogenases/reductases (SDR) family.</text>
</comment>
<dbReference type="eggNOG" id="COG1028">
    <property type="taxonomic scope" value="Bacteria"/>
</dbReference>
<keyword evidence="4" id="KW-1185">Reference proteome</keyword>
<reference evidence="3 4" key="1">
    <citation type="journal article" date="2013" name="ISME J.">
        <title>Metabolic model for the filamentous 'Candidatus Microthrix parvicella' based on genomic and metagenomic analyses.</title>
        <authorList>
            <person name="Jon McIlroy S."/>
            <person name="Kristiansen R."/>
            <person name="Albertsen M."/>
            <person name="Michael Karst S."/>
            <person name="Rossetti S."/>
            <person name="Lund Nielsen J."/>
            <person name="Tandoi V."/>
            <person name="James Seviour R."/>
            <person name="Nielsen P.H."/>
        </authorList>
    </citation>
    <scope>NUCLEOTIDE SEQUENCE [LARGE SCALE GENOMIC DNA]</scope>
    <source>
        <strain evidence="3 4">RN1</strain>
    </source>
</reference>
<dbReference type="RefSeq" id="WP_012225228.1">
    <property type="nucleotide sequence ID" value="NZ_HG422565.1"/>
</dbReference>
<evidence type="ECO:0000313" key="4">
    <source>
        <dbReference type="Proteomes" id="UP000018291"/>
    </source>
</evidence>
<sequence>MSQTEAIEPQDFAHLPGVALVTGGSGGLGSAVALLLARRGADVAITYHNNADRAAEVVAAIEATGRRGSAHRLDATDADGAAALVETVAAEGAAGGGLHTLVHAAGPLIPQRHLSRISPDQLTPQMTEEIAGFFNVAQPTLPHLRRSRGSIVAVTTAATRRFPVRDGLSAAGKGAVEQLCWGLAAEEGRFGIRVNCVGPGMTTAGMAEQLTASGDLAEADFAAATANIPLRRFGDAADIAEAVCFLASSRAGYISGQHLAVDGGYGV</sequence>
<dbReference type="STRING" id="1229780.BN381_170024"/>
<gene>
    <name evidence="3" type="ORF">BN381_170024</name>
</gene>
<dbReference type="GO" id="GO:0016491">
    <property type="term" value="F:oxidoreductase activity"/>
    <property type="evidence" value="ECO:0007669"/>
    <property type="project" value="UniProtKB-KW"/>
</dbReference>
<dbReference type="EMBL" id="CANL01000009">
    <property type="protein sequence ID" value="CCM63103.1"/>
    <property type="molecule type" value="Genomic_DNA"/>
</dbReference>
<dbReference type="InterPro" id="IPR002347">
    <property type="entry name" value="SDR_fam"/>
</dbReference>
<dbReference type="PANTHER" id="PTHR43639:SF1">
    <property type="entry name" value="SHORT-CHAIN DEHYDROGENASE_REDUCTASE FAMILY PROTEIN"/>
    <property type="match status" value="1"/>
</dbReference>
<dbReference type="PRINTS" id="PR00081">
    <property type="entry name" value="GDHRDH"/>
</dbReference>
<protein>
    <submittedName>
        <fullName evidence="3">Putative short-chain dehydrogenase/reductase</fullName>
    </submittedName>
</protein>
<accession>R4YXT0</accession>
<name>R4YXT0_9ACTN</name>
<dbReference type="InterPro" id="IPR036291">
    <property type="entry name" value="NAD(P)-bd_dom_sf"/>
</dbReference>
<evidence type="ECO:0000256" key="2">
    <source>
        <dbReference type="ARBA" id="ARBA00023002"/>
    </source>
</evidence>
<comment type="caution">
    <text evidence="3">The sequence shown here is derived from an EMBL/GenBank/DDBJ whole genome shotgun (WGS) entry which is preliminary data.</text>
</comment>